<gene>
    <name evidence="1" type="ORF">ABXR19_03930</name>
</gene>
<dbReference type="Proteomes" id="UP001549691">
    <property type="component" value="Unassembled WGS sequence"/>
</dbReference>
<protein>
    <submittedName>
        <fullName evidence="1">Uncharacterized protein</fullName>
    </submittedName>
</protein>
<evidence type="ECO:0000313" key="1">
    <source>
        <dbReference type="EMBL" id="MET7013326.1"/>
    </source>
</evidence>
<evidence type="ECO:0000313" key="2">
    <source>
        <dbReference type="Proteomes" id="UP001549691"/>
    </source>
</evidence>
<reference evidence="1 2" key="1">
    <citation type="submission" date="2024-07" db="EMBL/GenBank/DDBJ databases">
        <title>Uliginosibacterium flavum JJ3220;KACC:17644.</title>
        <authorList>
            <person name="Kim M.K."/>
        </authorList>
    </citation>
    <scope>NUCLEOTIDE SEQUENCE [LARGE SCALE GENOMIC DNA]</scope>
    <source>
        <strain evidence="1 2">KACC:17644</strain>
    </source>
</reference>
<organism evidence="1 2">
    <name type="scientific">Uliginosibacterium flavum</name>
    <dbReference type="NCBI Taxonomy" id="1396831"/>
    <lineage>
        <taxon>Bacteria</taxon>
        <taxon>Pseudomonadati</taxon>
        <taxon>Pseudomonadota</taxon>
        <taxon>Betaproteobacteria</taxon>
        <taxon>Rhodocyclales</taxon>
        <taxon>Zoogloeaceae</taxon>
        <taxon>Uliginosibacterium</taxon>
    </lineage>
</organism>
<keyword evidence="2" id="KW-1185">Reference proteome</keyword>
<dbReference type="EMBL" id="JBEWZI010000003">
    <property type="protein sequence ID" value="MET7013326.1"/>
    <property type="molecule type" value="Genomic_DNA"/>
</dbReference>
<comment type="caution">
    <text evidence="1">The sequence shown here is derived from an EMBL/GenBank/DDBJ whole genome shotgun (WGS) entry which is preliminary data.</text>
</comment>
<name>A0ABV2THD3_9RHOO</name>
<proteinExistence type="predicted"/>
<accession>A0ABV2THD3</accession>
<dbReference type="RefSeq" id="WP_354599789.1">
    <property type="nucleotide sequence ID" value="NZ_JBEWZI010000003.1"/>
</dbReference>
<sequence>MSMWLSAANRMAGTMRGQATAQVKREISATATKATNDNLKALLGATAPVSLKTKLQRRR</sequence>